<name>A0A9N9QRA2_9CUCU</name>
<dbReference type="FunFam" id="3.40.30.10:FF:000034">
    <property type="entry name" value="glutathione S-transferase 1"/>
    <property type="match status" value="1"/>
</dbReference>
<sequence>MAPKLYGFFGSPPFGAVLMCAKELGLELEIVIVDFNAGDHLKEDFVKINPQRTVPLLEDDGFYLADSHAINAYLVGKYGKENDPLYPKHDIKRKAIIDHRQYMDSSIVAANAFQVTRPLFLKKIKPTVASIENFREALQTMDRQIEIQNTKYIAGDVLSIADFSNTVTITSWGYFLPNWPEEFPNINAYIERMKKEDWFNVNDEGWKNFKAIMDLLMK</sequence>
<evidence type="ECO:0000256" key="1">
    <source>
        <dbReference type="RuleBase" id="RU003494"/>
    </source>
</evidence>
<dbReference type="Pfam" id="PF02798">
    <property type="entry name" value="GST_N"/>
    <property type="match status" value="1"/>
</dbReference>
<evidence type="ECO:0008006" key="6">
    <source>
        <dbReference type="Google" id="ProtNLM"/>
    </source>
</evidence>
<dbReference type="InterPro" id="IPR004045">
    <property type="entry name" value="Glutathione_S-Trfase_N"/>
</dbReference>
<proteinExistence type="inferred from homology"/>
<comment type="similarity">
    <text evidence="1">Belongs to the GST superfamily.</text>
</comment>
<evidence type="ECO:0000313" key="4">
    <source>
        <dbReference type="EMBL" id="CAG9771408.1"/>
    </source>
</evidence>
<reference evidence="4" key="1">
    <citation type="submission" date="2022-01" db="EMBL/GenBank/DDBJ databases">
        <authorList>
            <person name="King R."/>
        </authorList>
    </citation>
    <scope>NUCLEOTIDE SEQUENCE</scope>
</reference>
<evidence type="ECO:0000313" key="5">
    <source>
        <dbReference type="Proteomes" id="UP001152799"/>
    </source>
</evidence>
<dbReference type="SUPFAM" id="SSF47616">
    <property type="entry name" value="GST C-terminal domain-like"/>
    <property type="match status" value="1"/>
</dbReference>
<dbReference type="PANTHER" id="PTHR43969:SF7">
    <property type="entry name" value="GST-CONTAINING FLYWCH ZINC-FINGER PROTEIN"/>
    <property type="match status" value="1"/>
</dbReference>
<protein>
    <recommendedName>
        <fullName evidence="6">Glutathione S-transferase</fullName>
    </recommendedName>
</protein>
<gene>
    <name evidence="4" type="ORF">CEUTPL_LOCUS11841</name>
</gene>
<dbReference type="AlphaFoldDB" id="A0A9N9QRA2"/>
<dbReference type="SFLD" id="SFLDS00019">
    <property type="entry name" value="Glutathione_Transferase_(cytos"/>
    <property type="match status" value="1"/>
</dbReference>
<dbReference type="Pfam" id="PF00043">
    <property type="entry name" value="GST_C"/>
    <property type="match status" value="1"/>
</dbReference>
<dbReference type="SUPFAM" id="SSF52833">
    <property type="entry name" value="Thioredoxin-like"/>
    <property type="match status" value="1"/>
</dbReference>
<dbReference type="InterPro" id="IPR040079">
    <property type="entry name" value="Glutathione_S-Trfase"/>
</dbReference>
<dbReference type="EMBL" id="OU892283">
    <property type="protein sequence ID" value="CAG9771408.1"/>
    <property type="molecule type" value="Genomic_DNA"/>
</dbReference>
<dbReference type="GO" id="GO:0004364">
    <property type="term" value="F:glutathione transferase activity"/>
    <property type="evidence" value="ECO:0007669"/>
    <property type="project" value="TreeGrafter"/>
</dbReference>
<dbReference type="CDD" id="cd03045">
    <property type="entry name" value="GST_N_Delta_Epsilon"/>
    <property type="match status" value="1"/>
</dbReference>
<keyword evidence="5" id="KW-1185">Reference proteome</keyword>
<evidence type="ECO:0000259" key="2">
    <source>
        <dbReference type="Pfam" id="PF00043"/>
    </source>
</evidence>
<dbReference type="Gene3D" id="1.20.1050.10">
    <property type="match status" value="1"/>
</dbReference>
<evidence type="ECO:0000259" key="3">
    <source>
        <dbReference type="Pfam" id="PF02798"/>
    </source>
</evidence>
<dbReference type="OrthoDB" id="2309723at2759"/>
<dbReference type="InterPro" id="IPR004046">
    <property type="entry name" value="GST_C"/>
</dbReference>
<organism evidence="4 5">
    <name type="scientific">Ceutorhynchus assimilis</name>
    <name type="common">cabbage seed weevil</name>
    <dbReference type="NCBI Taxonomy" id="467358"/>
    <lineage>
        <taxon>Eukaryota</taxon>
        <taxon>Metazoa</taxon>
        <taxon>Ecdysozoa</taxon>
        <taxon>Arthropoda</taxon>
        <taxon>Hexapoda</taxon>
        <taxon>Insecta</taxon>
        <taxon>Pterygota</taxon>
        <taxon>Neoptera</taxon>
        <taxon>Endopterygota</taxon>
        <taxon>Coleoptera</taxon>
        <taxon>Polyphaga</taxon>
        <taxon>Cucujiformia</taxon>
        <taxon>Curculionidae</taxon>
        <taxon>Ceutorhynchinae</taxon>
        <taxon>Ceutorhynchus</taxon>
    </lineage>
</organism>
<dbReference type="InterPro" id="IPR036282">
    <property type="entry name" value="Glutathione-S-Trfase_C_sf"/>
</dbReference>
<dbReference type="PANTHER" id="PTHR43969">
    <property type="entry name" value="GLUTATHIONE S TRANSFERASE D10, ISOFORM A-RELATED"/>
    <property type="match status" value="1"/>
</dbReference>
<feature type="domain" description="Glutathione S-transferase C-terminal" evidence="2">
    <location>
        <begin position="133"/>
        <end position="193"/>
    </location>
</feature>
<accession>A0A9N9QRA2</accession>
<dbReference type="SFLD" id="SFLDG00358">
    <property type="entry name" value="Main_(cytGST)"/>
    <property type="match status" value="1"/>
</dbReference>
<feature type="domain" description="GST N-terminal" evidence="3">
    <location>
        <begin position="4"/>
        <end position="75"/>
    </location>
</feature>
<dbReference type="Proteomes" id="UP001152799">
    <property type="component" value="Chromosome 7"/>
</dbReference>
<dbReference type="GO" id="GO:0006749">
    <property type="term" value="P:glutathione metabolic process"/>
    <property type="evidence" value="ECO:0007669"/>
    <property type="project" value="TreeGrafter"/>
</dbReference>
<dbReference type="InterPro" id="IPR036249">
    <property type="entry name" value="Thioredoxin-like_sf"/>
</dbReference>
<dbReference type="Gene3D" id="3.40.30.10">
    <property type="entry name" value="Glutaredoxin"/>
    <property type="match status" value="1"/>
</dbReference>